<evidence type="ECO:0000313" key="2">
    <source>
        <dbReference type="EMBL" id="NOV34562.1"/>
    </source>
</evidence>
<reference evidence="2" key="1">
    <citation type="submission" date="2019-09" db="EMBL/GenBank/DDBJ databases">
        <title>Organ-specific transcriptomic study of the physiology of the cattle tick, Rhipicephalus microplus.</title>
        <authorList>
            <person name="Tirloni L."/>
            <person name="Braz G."/>
            <person name="Gandara A.C.P."/>
            <person name="Sabadin G.A."/>
            <person name="da Silva R.M."/>
            <person name="Guizzo M.G."/>
            <person name="Machado J.A."/>
            <person name="Costa E.P."/>
            <person name="Gomes H.F."/>
            <person name="Moraes J."/>
            <person name="Mota M.B.S."/>
            <person name="Mesquita R.D."/>
            <person name="Alvarenga P.H."/>
            <person name="Alves F."/>
            <person name="Seixas A."/>
            <person name="da Fonseca R.N."/>
            <person name="Fogaca A."/>
            <person name="Logullo C."/>
            <person name="Tanaka A."/>
            <person name="Daffre S."/>
            <person name="Termignoni C."/>
            <person name="Vaz I.S.Jr."/>
            <person name="Oliveira P.L."/>
            <person name="Ribeiro J.M."/>
        </authorList>
    </citation>
    <scope>NUCLEOTIDE SEQUENCE</scope>
    <source>
        <strain evidence="2">Porto Alegre</strain>
    </source>
</reference>
<evidence type="ECO:0000256" key="1">
    <source>
        <dbReference type="SAM" id="MobiDB-lite"/>
    </source>
</evidence>
<accession>A0A6M2CLW6</accession>
<name>A0A6M2CLW6_RHIMP</name>
<feature type="region of interest" description="Disordered" evidence="1">
    <location>
        <begin position="256"/>
        <end position="281"/>
    </location>
</feature>
<dbReference type="OrthoDB" id="6511141at2759"/>
<organism evidence="2">
    <name type="scientific">Rhipicephalus microplus</name>
    <name type="common">Cattle tick</name>
    <name type="synonym">Boophilus microplus</name>
    <dbReference type="NCBI Taxonomy" id="6941"/>
    <lineage>
        <taxon>Eukaryota</taxon>
        <taxon>Metazoa</taxon>
        <taxon>Ecdysozoa</taxon>
        <taxon>Arthropoda</taxon>
        <taxon>Chelicerata</taxon>
        <taxon>Arachnida</taxon>
        <taxon>Acari</taxon>
        <taxon>Parasitiformes</taxon>
        <taxon>Ixodida</taxon>
        <taxon>Ixodoidea</taxon>
        <taxon>Ixodidae</taxon>
        <taxon>Rhipicephalinae</taxon>
        <taxon>Rhipicephalus</taxon>
        <taxon>Boophilus</taxon>
    </lineage>
</organism>
<proteinExistence type="predicted"/>
<dbReference type="EMBL" id="GHWJ01001825">
    <property type="protein sequence ID" value="NOV34562.1"/>
    <property type="molecule type" value="Transcribed_RNA"/>
</dbReference>
<dbReference type="VEuPathDB" id="VectorBase:LOC119168288"/>
<dbReference type="AlphaFoldDB" id="A0A6M2CLW6"/>
<sequence length="281" mass="31286">MVIYPLYHRIHKQFVLVKLSALLGPAVECLKTCSMQFPPELRGSQPFLTSAFQQQEQPWSASLPVNHGPPSVPPDMPSVPLYSGLCATSLEQQQPWAPSSPPLAAFPHAATPWVQTVPQSMPWGTCLASTIPGESQVMRFSAGETPRWAMNERCFRKRHLPHIVDAGLPPRKLVITEEKIAAQMNDLSLDGSHFPCRMVASSHEEAVDKEKRLHVLCPDLEPEPLLPRPVLEDLRKRTSMAVVLWQPPLVQKLTDSTQEAEQSSSDTEVEKSSSLGLRHCR</sequence>
<protein>
    <submittedName>
        <fullName evidence="2">Putative conserved secreted protein ovary overexpressed</fullName>
    </submittedName>
</protein>